<evidence type="ECO:0000256" key="4">
    <source>
        <dbReference type="SAM" id="MobiDB-lite"/>
    </source>
</evidence>
<evidence type="ECO:0000256" key="1">
    <source>
        <dbReference type="ARBA" id="ARBA00004308"/>
    </source>
</evidence>
<dbReference type="SUPFAM" id="SSF51306">
    <property type="entry name" value="LexA/Signal peptidase"/>
    <property type="match status" value="1"/>
</dbReference>
<dbReference type="InterPro" id="IPR036286">
    <property type="entry name" value="LexA/Signal_pep-like_sf"/>
</dbReference>
<dbReference type="InterPro" id="IPR052064">
    <property type="entry name" value="Mito_IMP1_subunit"/>
</dbReference>
<keyword evidence="2" id="KW-0378">Hydrolase</keyword>
<dbReference type="AlphaFoldDB" id="I4F2U2"/>
<dbReference type="STRING" id="477641.MODMU_4572"/>
<organism evidence="6 7">
    <name type="scientific">Modestobacter italicus (strain DSM 44449 / CECT 9708 / BC 501)</name>
    <dbReference type="NCBI Taxonomy" id="2732864"/>
    <lineage>
        <taxon>Bacteria</taxon>
        <taxon>Bacillati</taxon>
        <taxon>Actinomycetota</taxon>
        <taxon>Actinomycetes</taxon>
        <taxon>Geodermatophilales</taxon>
        <taxon>Geodermatophilaceae</taxon>
        <taxon>Modestobacter</taxon>
    </lineage>
</organism>
<dbReference type="HOGENOM" id="CLU_028723_11_0_11"/>
<dbReference type="eggNOG" id="COG0681">
    <property type="taxonomic scope" value="Bacteria"/>
</dbReference>
<dbReference type="EMBL" id="FO203431">
    <property type="protein sequence ID" value="CCH89955.1"/>
    <property type="molecule type" value="Genomic_DNA"/>
</dbReference>
<evidence type="ECO:0000259" key="5">
    <source>
        <dbReference type="Pfam" id="PF00717"/>
    </source>
</evidence>
<dbReference type="GO" id="GO:0004252">
    <property type="term" value="F:serine-type endopeptidase activity"/>
    <property type="evidence" value="ECO:0007669"/>
    <property type="project" value="InterPro"/>
</dbReference>
<protein>
    <submittedName>
        <fullName evidence="6">Peptidase S26A, superoxide dismutase maturation protease, nickel-type</fullName>
    </submittedName>
</protein>
<reference evidence="6 7" key="1">
    <citation type="journal article" date="2012" name="J. Bacteriol.">
        <title>Genome Sequence of Radiation-Resistant Modestobacter marinus Strain BC501, a Representative Actinobacterium That Thrives on Calcareous Stone Surfaces.</title>
        <authorList>
            <person name="Normand P."/>
            <person name="Gury J."/>
            <person name="Pujic P."/>
            <person name="Chouaia B."/>
            <person name="Crotti E."/>
            <person name="Brusetti L."/>
            <person name="Daffonchio D."/>
            <person name="Vacherie B."/>
            <person name="Barbe V."/>
            <person name="Medigue C."/>
            <person name="Calteau A."/>
            <person name="Ghodhbane-Gtari F."/>
            <person name="Essoussi I."/>
            <person name="Nouioui I."/>
            <person name="Abbassi-Ghozzi I."/>
            <person name="Gtari M."/>
        </authorList>
    </citation>
    <scope>NUCLEOTIDE SEQUENCE [LARGE SCALE GENOMIC DNA]</scope>
    <source>
        <strain evidence="7">BC 501</strain>
    </source>
</reference>
<dbReference type="CDD" id="cd06530">
    <property type="entry name" value="S26_SPase_I"/>
    <property type="match status" value="1"/>
</dbReference>
<keyword evidence="3" id="KW-0472">Membrane</keyword>
<dbReference type="GO" id="GO:0006465">
    <property type="term" value="P:signal peptide processing"/>
    <property type="evidence" value="ECO:0007669"/>
    <property type="project" value="InterPro"/>
</dbReference>
<evidence type="ECO:0000256" key="2">
    <source>
        <dbReference type="ARBA" id="ARBA00022801"/>
    </source>
</evidence>
<dbReference type="OMA" id="WWVLGDN"/>
<comment type="subcellular location">
    <subcellularLocation>
        <location evidence="1">Endomembrane system</location>
    </subcellularLocation>
</comment>
<dbReference type="Proteomes" id="UP000006461">
    <property type="component" value="Chromosome"/>
</dbReference>
<dbReference type="Gene3D" id="2.10.109.10">
    <property type="entry name" value="Umud Fragment, subunit A"/>
    <property type="match status" value="1"/>
</dbReference>
<dbReference type="InterPro" id="IPR019533">
    <property type="entry name" value="Peptidase_S26"/>
</dbReference>
<dbReference type="KEGG" id="mmar:MODMU_4572"/>
<feature type="domain" description="Peptidase S24/S26A/S26B/S26C" evidence="5">
    <location>
        <begin position="34"/>
        <end position="107"/>
    </location>
</feature>
<keyword evidence="7" id="KW-1185">Reference proteome</keyword>
<dbReference type="InterPro" id="IPR015927">
    <property type="entry name" value="Peptidase_S24_S26A/B/C"/>
</dbReference>
<keyword evidence="6" id="KW-0645">Protease</keyword>
<gene>
    <name evidence="6" type="ordered locus">MODMU_4572</name>
</gene>
<evidence type="ECO:0000313" key="6">
    <source>
        <dbReference type="EMBL" id="CCH89955.1"/>
    </source>
</evidence>
<evidence type="ECO:0000313" key="7">
    <source>
        <dbReference type="Proteomes" id="UP000006461"/>
    </source>
</evidence>
<evidence type="ECO:0000256" key="3">
    <source>
        <dbReference type="ARBA" id="ARBA00023136"/>
    </source>
</evidence>
<feature type="region of interest" description="Disordered" evidence="4">
    <location>
        <begin position="126"/>
        <end position="145"/>
    </location>
</feature>
<dbReference type="GO" id="GO:0012505">
    <property type="term" value="C:endomembrane system"/>
    <property type="evidence" value="ECO:0007669"/>
    <property type="project" value="UniProtKB-SubCell"/>
</dbReference>
<proteinExistence type="predicted"/>
<dbReference type="PANTHER" id="PTHR12383">
    <property type="entry name" value="PROTEASE FAMILY S26 MITOCHONDRIAL INNER MEMBRANE PROTEASE-RELATED"/>
    <property type="match status" value="1"/>
</dbReference>
<dbReference type="Pfam" id="PF00717">
    <property type="entry name" value="Peptidase_S24"/>
    <property type="match status" value="1"/>
</dbReference>
<name>I4F2U2_MODI5</name>
<sequence length="145" mass="15636">MGDRSSATLPAVISMNTSGGRGRRDVPGLATRWVLARVTGPSMAPTVRHGDRLLVRRVGRAARVRPGDVVLARFPTRPELLVVKRVRRAVPGGHWVEGDNPLVTDDSRAFGPAVVVGRVVLRLRPRPGRLAPDPRQPGEDLSPPA</sequence>
<accession>I4F2U2</accession>
<dbReference type="PANTHER" id="PTHR12383:SF16">
    <property type="entry name" value="MITOCHONDRIAL INNER MEMBRANE PROTEASE SUBUNIT 1"/>
    <property type="match status" value="1"/>
</dbReference>